<feature type="transmembrane region" description="Helical" evidence="6">
    <location>
        <begin position="277"/>
        <end position="294"/>
    </location>
</feature>
<dbReference type="RefSeq" id="WP_194703409.1">
    <property type="nucleotide sequence ID" value="NZ_JADKNH010000013.1"/>
</dbReference>
<dbReference type="InterPro" id="IPR051679">
    <property type="entry name" value="DASS-Related_Transporters"/>
</dbReference>
<proteinExistence type="predicted"/>
<organism evidence="7 8">
    <name type="scientific">Fusibacter ferrireducens</name>
    <dbReference type="NCBI Taxonomy" id="2785058"/>
    <lineage>
        <taxon>Bacteria</taxon>
        <taxon>Bacillati</taxon>
        <taxon>Bacillota</taxon>
        <taxon>Clostridia</taxon>
        <taxon>Eubacteriales</taxon>
        <taxon>Eubacteriales Family XII. Incertae Sedis</taxon>
        <taxon>Fusibacter</taxon>
    </lineage>
</organism>
<evidence type="ECO:0000256" key="2">
    <source>
        <dbReference type="ARBA" id="ARBA00022475"/>
    </source>
</evidence>
<keyword evidence="3 6" id="KW-0812">Transmembrane</keyword>
<evidence type="ECO:0000256" key="6">
    <source>
        <dbReference type="SAM" id="Phobius"/>
    </source>
</evidence>
<evidence type="ECO:0000313" key="8">
    <source>
        <dbReference type="Proteomes" id="UP000614200"/>
    </source>
</evidence>
<dbReference type="EMBL" id="JADKNH010000013">
    <property type="protein sequence ID" value="MBF4695166.1"/>
    <property type="molecule type" value="Genomic_DNA"/>
</dbReference>
<comment type="subcellular location">
    <subcellularLocation>
        <location evidence="1">Cell membrane</location>
        <topology evidence="1">Multi-pass membrane protein</topology>
    </subcellularLocation>
</comment>
<dbReference type="Pfam" id="PF03606">
    <property type="entry name" value="DcuC"/>
    <property type="match status" value="1"/>
</dbReference>
<evidence type="ECO:0000256" key="5">
    <source>
        <dbReference type="ARBA" id="ARBA00023136"/>
    </source>
</evidence>
<dbReference type="InterPro" id="IPR018385">
    <property type="entry name" value="C4_dicarb_anaerob_car-like"/>
</dbReference>
<keyword evidence="2" id="KW-1003">Cell membrane</keyword>
<evidence type="ECO:0000256" key="3">
    <source>
        <dbReference type="ARBA" id="ARBA00022692"/>
    </source>
</evidence>
<name>A0ABR9ZXS1_9FIRM</name>
<dbReference type="PANTHER" id="PTHR43652:SF2">
    <property type="entry name" value="BASIC AMINO ACID ANTIPORTER YFCC-RELATED"/>
    <property type="match status" value="1"/>
</dbReference>
<feature type="transmembrane region" description="Helical" evidence="6">
    <location>
        <begin position="116"/>
        <end position="148"/>
    </location>
</feature>
<feature type="transmembrane region" description="Helical" evidence="6">
    <location>
        <begin position="169"/>
        <end position="188"/>
    </location>
</feature>
<keyword evidence="8" id="KW-1185">Reference proteome</keyword>
<dbReference type="PROSITE" id="PS51257">
    <property type="entry name" value="PROKAR_LIPOPROTEIN"/>
    <property type="match status" value="1"/>
</dbReference>
<keyword evidence="5 6" id="KW-0472">Membrane</keyword>
<evidence type="ECO:0000313" key="7">
    <source>
        <dbReference type="EMBL" id="MBF4695166.1"/>
    </source>
</evidence>
<sequence length="457" mass="50410">MKIKKWPHIFVILIYIILFACLLTFLVPSGQYERLKDISTSQTRVVPNSFHYTNMPPVPPWKIPIYIFNTLITPSVAQMIFFVLIIGGAFEVFLTSACIEVISYQLIASLKAKRFFVIPFFLTFFSIIGFSMGLTTASIIFVPIGLAVSKMLSLDDLTGMSMILMGTNLGFAAGMFNPFSVGIAQTIAEIPMFSGSSLRWLLWIVLLLTTSLRLIQHAKKASLDIQEAHLIGSINSSTINVERVLTAQQKRTLFAFCIFWAIVMIGVSTWQWGIPQIATAFMIFGVIAGLSMGYDSTKISECYVSGFKKMTKGIMIIGLAATTRTILTEGQILDTLAHALIENIQFLPHWIQLLGVFYSNCILNLLITSGSGQAALVMPILTPLSDILGLTRQSLVFAFQLGDGLTNITSPLSTTLMGVLAVANIPYNRWIKFYLPFLGAYILIGTVFIILAGVIGY</sequence>
<protein>
    <submittedName>
        <fullName evidence="7">YfcC family protein</fullName>
    </submittedName>
</protein>
<comment type="caution">
    <text evidence="7">The sequence shown here is derived from an EMBL/GenBank/DDBJ whole genome shotgun (WGS) entry which is preliminary data.</text>
</comment>
<feature type="transmembrane region" description="Helical" evidence="6">
    <location>
        <begin position="9"/>
        <end position="27"/>
    </location>
</feature>
<dbReference type="Proteomes" id="UP000614200">
    <property type="component" value="Unassembled WGS sequence"/>
</dbReference>
<feature type="transmembrane region" description="Helical" evidence="6">
    <location>
        <begin position="433"/>
        <end position="455"/>
    </location>
</feature>
<reference evidence="7 8" key="1">
    <citation type="submission" date="2020-11" db="EMBL/GenBank/DDBJ databases">
        <title>Fusibacter basophilias sp. nov.</title>
        <authorList>
            <person name="Qiu D."/>
        </authorList>
    </citation>
    <scope>NUCLEOTIDE SEQUENCE [LARGE SCALE GENOMIC DNA]</scope>
    <source>
        <strain evidence="7 8">Q10-2</strain>
    </source>
</reference>
<gene>
    <name evidence="7" type="ORF">ISU02_18865</name>
</gene>
<accession>A0ABR9ZXS1</accession>
<dbReference type="PANTHER" id="PTHR43652">
    <property type="entry name" value="BASIC AMINO ACID ANTIPORTER YFCC-RELATED"/>
    <property type="match status" value="1"/>
</dbReference>
<evidence type="ECO:0000256" key="4">
    <source>
        <dbReference type="ARBA" id="ARBA00022989"/>
    </source>
</evidence>
<keyword evidence="4 6" id="KW-1133">Transmembrane helix</keyword>
<evidence type="ECO:0000256" key="1">
    <source>
        <dbReference type="ARBA" id="ARBA00004651"/>
    </source>
</evidence>
<feature type="transmembrane region" description="Helical" evidence="6">
    <location>
        <begin position="253"/>
        <end position="271"/>
    </location>
</feature>